<name>A0AAV6IE33_9ERIC</name>
<dbReference type="GO" id="GO:0003700">
    <property type="term" value="F:DNA-binding transcription factor activity"/>
    <property type="evidence" value="ECO:0007669"/>
    <property type="project" value="InterPro"/>
</dbReference>
<reference evidence="3" key="1">
    <citation type="submission" date="2020-08" db="EMBL/GenBank/DDBJ databases">
        <title>Plant Genome Project.</title>
        <authorList>
            <person name="Zhang R.-G."/>
        </authorList>
    </citation>
    <scope>NUCLEOTIDE SEQUENCE</scope>
    <source>
        <strain evidence="3">WSP0</strain>
        <tissue evidence="3">Leaf</tissue>
    </source>
</reference>
<dbReference type="InterPro" id="IPR044797">
    <property type="entry name" value="At4g06598-like"/>
</dbReference>
<feature type="coiled-coil region" evidence="1">
    <location>
        <begin position="56"/>
        <end position="83"/>
    </location>
</feature>
<dbReference type="PANTHER" id="PTHR46835:SF3">
    <property type="entry name" value="BASIC-LEUCINE ZIPPER (BZIP) TRANSCRIPTION FACTOR FAMILY PROTEIN"/>
    <property type="match status" value="1"/>
</dbReference>
<evidence type="ECO:0000256" key="2">
    <source>
        <dbReference type="SAM" id="MobiDB-lite"/>
    </source>
</evidence>
<comment type="caution">
    <text evidence="3">The sequence shown here is derived from an EMBL/GenBank/DDBJ whole genome shotgun (WGS) entry which is preliminary data.</text>
</comment>
<dbReference type="InterPro" id="IPR044759">
    <property type="entry name" value="bZIP_RF2"/>
</dbReference>
<protein>
    <recommendedName>
        <fullName evidence="5">BZIP domain-containing protein</fullName>
    </recommendedName>
</protein>
<dbReference type="Proteomes" id="UP000823749">
    <property type="component" value="Chromosome 11"/>
</dbReference>
<dbReference type="EMBL" id="JACTNZ010000011">
    <property type="protein sequence ID" value="KAG5525838.1"/>
    <property type="molecule type" value="Genomic_DNA"/>
</dbReference>
<feature type="coiled-coil region" evidence="1">
    <location>
        <begin position="2"/>
        <end position="29"/>
    </location>
</feature>
<proteinExistence type="predicted"/>
<dbReference type="CDD" id="cd14703">
    <property type="entry name" value="bZIP_plant_RF2"/>
    <property type="match status" value="1"/>
</dbReference>
<evidence type="ECO:0000313" key="4">
    <source>
        <dbReference type="Proteomes" id="UP000823749"/>
    </source>
</evidence>
<keyword evidence="1" id="KW-0175">Coiled coil</keyword>
<dbReference type="InterPro" id="IPR046347">
    <property type="entry name" value="bZIP_sf"/>
</dbReference>
<feature type="coiled-coil region" evidence="1">
    <location>
        <begin position="359"/>
        <end position="414"/>
    </location>
</feature>
<organism evidence="3 4">
    <name type="scientific">Rhododendron griersonianum</name>
    <dbReference type="NCBI Taxonomy" id="479676"/>
    <lineage>
        <taxon>Eukaryota</taxon>
        <taxon>Viridiplantae</taxon>
        <taxon>Streptophyta</taxon>
        <taxon>Embryophyta</taxon>
        <taxon>Tracheophyta</taxon>
        <taxon>Spermatophyta</taxon>
        <taxon>Magnoliopsida</taxon>
        <taxon>eudicotyledons</taxon>
        <taxon>Gunneridae</taxon>
        <taxon>Pentapetalae</taxon>
        <taxon>asterids</taxon>
        <taxon>Ericales</taxon>
        <taxon>Ericaceae</taxon>
        <taxon>Ericoideae</taxon>
        <taxon>Rhodoreae</taxon>
        <taxon>Rhododendron</taxon>
    </lineage>
</organism>
<evidence type="ECO:0008006" key="5">
    <source>
        <dbReference type="Google" id="ProtNLM"/>
    </source>
</evidence>
<dbReference type="AlphaFoldDB" id="A0AAV6IE33"/>
<dbReference type="GO" id="GO:0005634">
    <property type="term" value="C:nucleus"/>
    <property type="evidence" value="ECO:0007669"/>
    <property type="project" value="UniProtKB-ARBA"/>
</dbReference>
<feature type="compositionally biased region" description="Basic and acidic residues" evidence="2">
    <location>
        <begin position="314"/>
        <end position="336"/>
    </location>
</feature>
<evidence type="ECO:0000256" key="1">
    <source>
        <dbReference type="SAM" id="Coils"/>
    </source>
</evidence>
<feature type="region of interest" description="Disordered" evidence="2">
    <location>
        <begin position="439"/>
        <end position="480"/>
    </location>
</feature>
<dbReference type="PANTHER" id="PTHR46835">
    <property type="entry name" value="BASIC-LEUCINE ZIPPER (BZIP) TRANSCRIPTION FACTOR FAMILY PROTEIN-RELATED"/>
    <property type="match status" value="1"/>
</dbReference>
<evidence type="ECO:0000313" key="3">
    <source>
        <dbReference type="EMBL" id="KAG5525838.1"/>
    </source>
</evidence>
<feature type="region of interest" description="Disordered" evidence="2">
    <location>
        <begin position="306"/>
        <end position="355"/>
    </location>
</feature>
<dbReference type="SUPFAM" id="SSF57959">
    <property type="entry name" value="Leucine zipper domain"/>
    <property type="match status" value="1"/>
</dbReference>
<sequence length="480" mass="54256">MVDTRELTLKNLRSELKGARKKCSAARVALFQFMDHSLGSGATHINEENVAAFKRIEGLYLKDKEANEKLKVLKEQTESEEAKKYLHEFEILKEEKARKAARGVAVSNSFGCRVMENMKGSSNNRNVICSGKHSLLPPKSPFPSTAPSYVDYVRSPVIGPKGMAKPKEGNSHHHRASSESLLIEEQPSWLDELLDEPETPVRKRGHRRSSSDSAYIDVATAYTMDYVSQDENKCNNLISVSSWESRDFKQYNDVRHASFYTEPNSLGKPKNWAQDPSLISMAHQSVLLSGTDNGIIHGRCVPQEADWVPSTGTEKQDLVESDPHDFKAASEKKDPSNAKSSASETDTKRAKQQFAQRSRVRKLQYIAELESNVQALQAEGSEISADLEFRNQQNLILTMENKALKQRLESLAQEQLIKYLEHEVLEREIKRLQAMYQQQQPSLSHRRTKSRDLDSQFAHLSLKHKDSRSGHDPISGPLQN</sequence>
<accession>A0AAV6IE33</accession>
<gene>
    <name evidence="3" type="ORF">RHGRI_032207</name>
</gene>
<keyword evidence="4" id="KW-1185">Reference proteome</keyword>